<evidence type="ECO:0000256" key="3">
    <source>
        <dbReference type="ARBA" id="ARBA00022597"/>
    </source>
</evidence>
<dbReference type="AlphaFoldDB" id="A0A9D9GQC3"/>
<organism evidence="12 13">
    <name type="scientific">Candidatus Avisuccinivibrio stercorigallinarum</name>
    <dbReference type="NCBI Taxonomy" id="2840704"/>
    <lineage>
        <taxon>Bacteria</taxon>
        <taxon>Pseudomonadati</taxon>
        <taxon>Pseudomonadota</taxon>
        <taxon>Gammaproteobacteria</taxon>
        <taxon>Aeromonadales</taxon>
        <taxon>Succinivibrionaceae</taxon>
        <taxon>Succinivibrionaceae incertae sedis</taxon>
        <taxon>Candidatus Avisuccinivibrio</taxon>
    </lineage>
</organism>
<dbReference type="EMBL" id="JADINH010000133">
    <property type="protein sequence ID" value="MBO8415987.1"/>
    <property type="molecule type" value="Genomic_DNA"/>
</dbReference>
<dbReference type="GO" id="GO:0005737">
    <property type="term" value="C:cytoplasm"/>
    <property type="evidence" value="ECO:0007669"/>
    <property type="project" value="UniProtKB-SubCell"/>
</dbReference>
<dbReference type="InterPro" id="IPR011055">
    <property type="entry name" value="Dup_hybrid_motif"/>
</dbReference>
<evidence type="ECO:0000256" key="7">
    <source>
        <dbReference type="ARBA" id="ARBA00039163"/>
    </source>
</evidence>
<keyword evidence="6" id="KW-0418">Kinase</keyword>
<dbReference type="PANTHER" id="PTHR45008">
    <property type="entry name" value="PTS SYSTEM GLUCOSE-SPECIFIC EIIA COMPONENT"/>
    <property type="match status" value="1"/>
</dbReference>
<dbReference type="SUPFAM" id="SSF51261">
    <property type="entry name" value="Duplicated hybrid motif"/>
    <property type="match status" value="1"/>
</dbReference>
<evidence type="ECO:0000256" key="5">
    <source>
        <dbReference type="ARBA" id="ARBA00022683"/>
    </source>
</evidence>
<evidence type="ECO:0000256" key="2">
    <source>
        <dbReference type="ARBA" id="ARBA00022448"/>
    </source>
</evidence>
<comment type="caution">
    <text evidence="12">The sequence shown here is derived from an EMBL/GenBank/DDBJ whole genome shotgun (WGS) entry which is preliminary data.</text>
</comment>
<dbReference type="NCBIfam" id="TIGR00830">
    <property type="entry name" value="PTBA"/>
    <property type="match status" value="1"/>
</dbReference>
<reference evidence="12" key="1">
    <citation type="submission" date="2020-10" db="EMBL/GenBank/DDBJ databases">
        <authorList>
            <person name="Gilroy R."/>
        </authorList>
    </citation>
    <scope>NUCLEOTIDE SEQUENCE</scope>
    <source>
        <strain evidence="12">17213</strain>
    </source>
</reference>
<accession>A0A9D9GQC3</accession>
<protein>
    <recommendedName>
        <fullName evidence="7">PTS system glucose-specific EIIA component</fullName>
    </recommendedName>
    <alternativeName>
        <fullName evidence="10">EIIA-Glc</fullName>
    </alternativeName>
    <alternativeName>
        <fullName evidence="9">EIII-Glc</fullName>
    </alternativeName>
    <alternativeName>
        <fullName evidence="8">Glucose-specific phosphotransferase enzyme IIA component</fullName>
    </alternativeName>
</protein>
<dbReference type="InterPro" id="IPR050890">
    <property type="entry name" value="PTS_EIIA_component"/>
</dbReference>
<evidence type="ECO:0000313" key="13">
    <source>
        <dbReference type="Proteomes" id="UP000823631"/>
    </source>
</evidence>
<keyword evidence="2" id="KW-0813">Transport</keyword>
<dbReference type="PANTHER" id="PTHR45008:SF1">
    <property type="entry name" value="PTS SYSTEM GLUCOSE-SPECIFIC EIIA COMPONENT"/>
    <property type="match status" value="1"/>
</dbReference>
<dbReference type="GO" id="GO:0016301">
    <property type="term" value="F:kinase activity"/>
    <property type="evidence" value="ECO:0007669"/>
    <property type="project" value="UniProtKB-KW"/>
</dbReference>
<comment type="subcellular location">
    <subcellularLocation>
        <location evidence="1">Cytoplasm</location>
    </subcellularLocation>
</comment>
<evidence type="ECO:0000256" key="9">
    <source>
        <dbReference type="ARBA" id="ARBA00042526"/>
    </source>
</evidence>
<keyword evidence="4" id="KW-0808">Transferase</keyword>
<name>A0A9D9GQC3_9GAMM</name>
<evidence type="ECO:0000256" key="10">
    <source>
        <dbReference type="ARBA" id="ARBA00042873"/>
    </source>
</evidence>
<dbReference type="InterPro" id="IPR001127">
    <property type="entry name" value="PTS_EIIA_1_perm"/>
</dbReference>
<keyword evidence="3 12" id="KW-0762">Sugar transport</keyword>
<keyword evidence="5" id="KW-0598">Phosphotransferase system</keyword>
<dbReference type="PROSITE" id="PS51093">
    <property type="entry name" value="PTS_EIIA_TYPE_1"/>
    <property type="match status" value="1"/>
</dbReference>
<evidence type="ECO:0000313" key="12">
    <source>
        <dbReference type="EMBL" id="MBO8415987.1"/>
    </source>
</evidence>
<proteinExistence type="predicted"/>
<evidence type="ECO:0000259" key="11">
    <source>
        <dbReference type="PROSITE" id="PS51093"/>
    </source>
</evidence>
<feature type="domain" description="PTS EIIA type-1" evidence="11">
    <location>
        <begin position="37"/>
        <end position="141"/>
    </location>
</feature>
<sequence length="170" mass="17978">MSFFSHLFHSTPDEEDVDLVLYAPMNGTLLPLSEVPDVVISERVVGDGVALIPESDTILAPCDGVINRLLATHNAFSIKAANGLEIYLTFGIDTIDFQGEGFSACVQVGQQVHRGDPIIQVDMSVLSSKIKSTVTSMIVVRSSGQIDKVTAGSGKAAAGVTPCAWVTLKS</sequence>
<evidence type="ECO:0000256" key="6">
    <source>
        <dbReference type="ARBA" id="ARBA00022777"/>
    </source>
</evidence>
<dbReference type="Gene3D" id="2.70.70.10">
    <property type="entry name" value="Glucose Permease (Domain IIA)"/>
    <property type="match status" value="1"/>
</dbReference>
<evidence type="ECO:0000256" key="4">
    <source>
        <dbReference type="ARBA" id="ARBA00022679"/>
    </source>
</evidence>
<gene>
    <name evidence="12" type="ORF">IAB19_06375</name>
</gene>
<reference evidence="12" key="2">
    <citation type="journal article" date="2021" name="PeerJ">
        <title>Extensive microbial diversity within the chicken gut microbiome revealed by metagenomics and culture.</title>
        <authorList>
            <person name="Gilroy R."/>
            <person name="Ravi A."/>
            <person name="Getino M."/>
            <person name="Pursley I."/>
            <person name="Horton D.L."/>
            <person name="Alikhan N.F."/>
            <person name="Baker D."/>
            <person name="Gharbi K."/>
            <person name="Hall N."/>
            <person name="Watson M."/>
            <person name="Adriaenssens E.M."/>
            <person name="Foster-Nyarko E."/>
            <person name="Jarju S."/>
            <person name="Secka A."/>
            <person name="Antonio M."/>
            <person name="Oren A."/>
            <person name="Chaudhuri R.R."/>
            <person name="La Ragione R."/>
            <person name="Hildebrand F."/>
            <person name="Pallen M.J."/>
        </authorList>
    </citation>
    <scope>NUCLEOTIDE SEQUENCE</scope>
    <source>
        <strain evidence="12">17213</strain>
    </source>
</reference>
<dbReference type="Proteomes" id="UP000823631">
    <property type="component" value="Unassembled WGS sequence"/>
</dbReference>
<dbReference type="Pfam" id="PF00358">
    <property type="entry name" value="PTS_EIIA_1"/>
    <property type="match status" value="1"/>
</dbReference>
<evidence type="ECO:0000256" key="1">
    <source>
        <dbReference type="ARBA" id="ARBA00004496"/>
    </source>
</evidence>
<dbReference type="GO" id="GO:0009401">
    <property type="term" value="P:phosphoenolpyruvate-dependent sugar phosphotransferase system"/>
    <property type="evidence" value="ECO:0007669"/>
    <property type="project" value="UniProtKB-KW"/>
</dbReference>
<evidence type="ECO:0000256" key="8">
    <source>
        <dbReference type="ARBA" id="ARBA00042296"/>
    </source>
</evidence>